<evidence type="ECO:0000313" key="2">
    <source>
        <dbReference type="WBParaSite" id="PSU_v2.g20741.t1"/>
    </source>
</evidence>
<dbReference type="WBParaSite" id="PSU_v2.g20741.t1">
    <property type="protein sequence ID" value="PSU_v2.g20741.t1"/>
    <property type="gene ID" value="PSU_v2.g20741"/>
</dbReference>
<dbReference type="Proteomes" id="UP000887577">
    <property type="component" value="Unplaced"/>
</dbReference>
<accession>A0A914YMD3</accession>
<name>A0A914YMD3_9BILA</name>
<organism evidence="1 2">
    <name type="scientific">Panagrolaimus superbus</name>
    <dbReference type="NCBI Taxonomy" id="310955"/>
    <lineage>
        <taxon>Eukaryota</taxon>
        <taxon>Metazoa</taxon>
        <taxon>Ecdysozoa</taxon>
        <taxon>Nematoda</taxon>
        <taxon>Chromadorea</taxon>
        <taxon>Rhabditida</taxon>
        <taxon>Tylenchina</taxon>
        <taxon>Panagrolaimomorpha</taxon>
        <taxon>Panagrolaimoidea</taxon>
        <taxon>Panagrolaimidae</taxon>
        <taxon>Panagrolaimus</taxon>
    </lineage>
</organism>
<sequence>MIKKVEDATKNMSDGAKQLISQIKEIKENMSLTRSQDREQMKALFDKAPEDIKNELKSLKDLFGHNHQDQHA</sequence>
<reference evidence="2" key="1">
    <citation type="submission" date="2022-11" db="UniProtKB">
        <authorList>
            <consortium name="WormBaseParasite"/>
        </authorList>
    </citation>
    <scope>IDENTIFICATION</scope>
</reference>
<evidence type="ECO:0000313" key="1">
    <source>
        <dbReference type="Proteomes" id="UP000887577"/>
    </source>
</evidence>
<keyword evidence="1" id="KW-1185">Reference proteome</keyword>
<dbReference type="AlphaFoldDB" id="A0A914YMD3"/>
<proteinExistence type="predicted"/>
<protein>
    <submittedName>
        <fullName evidence="2">Uncharacterized protein</fullName>
    </submittedName>
</protein>